<dbReference type="InterPro" id="IPR035929">
    <property type="entry name" value="CoaB-like_sf"/>
</dbReference>
<sequence length="406" mass="44452">MLSEKKILLCVTGGIAVYKAAALTSKLVQAGAQVKVIMTSSAREFVTPLTFQALSRNDVYTDTFDEKHPEVIAHIDLADWADLILIAPATANIIGKLANGIADDMISTTLLAATAPIWVAPAMNVHMYDHPAVKKNLAVLADFGWQFVEPSEGYLACGYVGKGRLEEPENIVKLMEAFFKRKEELPLKNKKVVVTAGPTRESIDPVRFLTNHSTGKMGYALAEAARDMGAEVYLISGPVTIHPPAGVQVKHVQSAEEMYQAVMEKFSESDIVIKTAAVADYRPKVIHEEKMKKQEGGLVIEMERTRDILKTLGEEKTHQMLIGFAAETTNVEEYAKKKLYTKNADMIVANNVKAAGAGFGGDTNIITIFKKDGSRKDFDLMTKKAAAREILQEAAADFKKGESECK</sequence>
<dbReference type="GO" id="GO:0004633">
    <property type="term" value="F:phosphopantothenoylcysteine decarboxylase activity"/>
    <property type="evidence" value="ECO:0007669"/>
    <property type="project" value="UniProtKB-EC"/>
</dbReference>
<evidence type="ECO:0000256" key="4">
    <source>
        <dbReference type="RuleBase" id="RU364078"/>
    </source>
</evidence>
<reference evidence="7 8" key="1">
    <citation type="submission" date="2023-07" db="EMBL/GenBank/DDBJ databases">
        <title>Bacillus lucianemedeirus sp. nov, a new species isolated from an immunobiological production facility.</title>
        <authorList>
            <person name="Costa L.V."/>
            <person name="Miranda R.V.S.L."/>
            <person name="Brandao M.L.L."/>
            <person name="Reis C.M.F."/>
            <person name="Frazao A.M."/>
            <person name="Cruz F.V."/>
            <person name="Baio P.V.P."/>
            <person name="Veras J.F.C."/>
            <person name="Ramos J.N."/>
            <person name="Vieira V."/>
        </authorList>
    </citation>
    <scope>NUCLEOTIDE SEQUENCE [LARGE SCALE GENOMIC DNA]</scope>
    <source>
        <strain evidence="7 8">B190/17</strain>
    </source>
</reference>
<keyword evidence="1 3" id="KW-0210">Decarboxylase</keyword>
<comment type="caution">
    <text evidence="3">Lacks conserved residue(s) required for the propagation of feature annotation.</text>
</comment>
<comment type="cofactor">
    <cofactor evidence="3">
        <name>FMN</name>
        <dbReference type="ChEBI" id="CHEBI:58210"/>
    </cofactor>
    <text evidence="3">Binds 1 FMN per subunit.</text>
</comment>
<evidence type="ECO:0000313" key="8">
    <source>
        <dbReference type="Proteomes" id="UP001619911"/>
    </source>
</evidence>
<dbReference type="InterPro" id="IPR036551">
    <property type="entry name" value="Flavin_trans-like"/>
</dbReference>
<dbReference type="InterPro" id="IPR005252">
    <property type="entry name" value="CoaBC"/>
</dbReference>
<feature type="active site" description="Proton donor" evidence="3">
    <location>
        <position position="157"/>
    </location>
</feature>
<comment type="function">
    <text evidence="4">Catalyzes two steps in the biosynthesis of coenzyme A. In the first step cysteine is conjugated to 4'-phosphopantothenate to form 4-phosphopantothenoylcysteine, in the latter compound is decarboxylated to form 4'-phosphopantotheine.</text>
</comment>
<feature type="region of interest" description="Phosphopantothenoylcysteine decarboxylase" evidence="3">
    <location>
        <begin position="1"/>
        <end position="191"/>
    </location>
</feature>
<comment type="cofactor">
    <cofactor evidence="3">
        <name>Mg(2+)</name>
        <dbReference type="ChEBI" id="CHEBI:18420"/>
    </cofactor>
</comment>
<evidence type="ECO:0000313" key="7">
    <source>
        <dbReference type="EMBL" id="MFK2824943.1"/>
    </source>
</evidence>
<dbReference type="PANTHER" id="PTHR14359:SF6">
    <property type="entry name" value="PHOSPHOPANTOTHENOYLCYSTEINE DECARBOXYLASE"/>
    <property type="match status" value="1"/>
</dbReference>
<dbReference type="EC" id="6.3.2.5" evidence="3"/>
<keyword evidence="3" id="KW-0460">Magnesium</keyword>
<dbReference type="Gene3D" id="3.40.50.10300">
    <property type="entry name" value="CoaB-like"/>
    <property type="match status" value="1"/>
</dbReference>
<feature type="domain" description="Flavoprotein" evidence="5">
    <location>
        <begin position="5"/>
        <end position="175"/>
    </location>
</feature>
<dbReference type="Proteomes" id="UP001619911">
    <property type="component" value="Unassembled WGS sequence"/>
</dbReference>
<keyword evidence="2 3" id="KW-0456">Lyase</keyword>
<dbReference type="Pfam" id="PF04127">
    <property type="entry name" value="DFP"/>
    <property type="match status" value="1"/>
</dbReference>
<dbReference type="RefSeq" id="WP_404315009.1">
    <property type="nucleotide sequence ID" value="NZ_JAUIYO010000002.1"/>
</dbReference>
<dbReference type="Pfam" id="PF02441">
    <property type="entry name" value="Flavoprotein"/>
    <property type="match status" value="1"/>
</dbReference>
<keyword evidence="3 4" id="KW-0285">Flavoprotein</keyword>
<keyword evidence="3 4" id="KW-0436">Ligase</keyword>
<comment type="pathway">
    <text evidence="3 4">Cofactor biosynthesis; coenzyme A biosynthesis; CoA from (R)-pantothenate: step 3/5.</text>
</comment>
<comment type="catalytic activity">
    <reaction evidence="3 4">
        <text>(R)-4'-phosphopantothenate + L-cysteine + CTP = N-[(R)-4-phosphopantothenoyl]-L-cysteine + CMP + diphosphate + H(+)</text>
        <dbReference type="Rhea" id="RHEA:19397"/>
        <dbReference type="ChEBI" id="CHEBI:10986"/>
        <dbReference type="ChEBI" id="CHEBI:15378"/>
        <dbReference type="ChEBI" id="CHEBI:33019"/>
        <dbReference type="ChEBI" id="CHEBI:35235"/>
        <dbReference type="ChEBI" id="CHEBI:37563"/>
        <dbReference type="ChEBI" id="CHEBI:59458"/>
        <dbReference type="ChEBI" id="CHEBI:60377"/>
        <dbReference type="EC" id="6.3.2.5"/>
    </reaction>
</comment>
<feature type="binding site" evidence="3">
    <location>
        <position position="290"/>
    </location>
    <ligand>
        <name>CTP</name>
        <dbReference type="ChEBI" id="CHEBI:37563"/>
    </ligand>
</feature>
<feature type="binding site" evidence="3">
    <location>
        <position position="338"/>
    </location>
    <ligand>
        <name>CTP</name>
        <dbReference type="ChEBI" id="CHEBI:37563"/>
    </ligand>
</feature>
<dbReference type="NCBIfam" id="TIGR00521">
    <property type="entry name" value="coaBC_dfp"/>
    <property type="match status" value="1"/>
</dbReference>
<comment type="caution">
    <text evidence="7">The sequence shown here is derived from an EMBL/GenBank/DDBJ whole genome shotgun (WGS) entry which is preliminary data.</text>
</comment>
<dbReference type="Gene3D" id="3.40.50.1950">
    <property type="entry name" value="Flavin prenyltransferase-like"/>
    <property type="match status" value="1"/>
</dbReference>
<dbReference type="SUPFAM" id="SSF52507">
    <property type="entry name" value="Homo-oligomeric flavin-containing Cys decarboxylases, HFCD"/>
    <property type="match status" value="1"/>
</dbReference>
<evidence type="ECO:0000256" key="1">
    <source>
        <dbReference type="ARBA" id="ARBA00022793"/>
    </source>
</evidence>
<evidence type="ECO:0000259" key="6">
    <source>
        <dbReference type="Pfam" id="PF04127"/>
    </source>
</evidence>
<evidence type="ECO:0000256" key="2">
    <source>
        <dbReference type="ARBA" id="ARBA00023239"/>
    </source>
</evidence>
<dbReference type="HAMAP" id="MF_02225">
    <property type="entry name" value="CoaBC"/>
    <property type="match status" value="1"/>
</dbReference>
<feature type="binding site" evidence="3">
    <location>
        <position position="342"/>
    </location>
    <ligand>
        <name>CTP</name>
        <dbReference type="ChEBI" id="CHEBI:37563"/>
    </ligand>
</feature>
<dbReference type="PANTHER" id="PTHR14359">
    <property type="entry name" value="HOMO-OLIGOMERIC FLAVIN CONTAINING CYS DECARBOXYLASE FAMILY"/>
    <property type="match status" value="1"/>
</dbReference>
<dbReference type="InterPro" id="IPR003382">
    <property type="entry name" value="Flavoprotein"/>
</dbReference>
<organism evidence="7 8">
    <name type="scientific">Bacillus lumedeiriae</name>
    <dbReference type="NCBI Taxonomy" id="3058829"/>
    <lineage>
        <taxon>Bacteria</taxon>
        <taxon>Bacillati</taxon>
        <taxon>Bacillota</taxon>
        <taxon>Bacilli</taxon>
        <taxon>Bacillales</taxon>
        <taxon>Bacillaceae</taxon>
        <taxon>Bacillus</taxon>
    </lineage>
</organism>
<comment type="function">
    <text evidence="3">Catalyzes two sequential steps in the biosynthesis of coenzyme A. In the first step cysteine is conjugated to 4'-phosphopantothenate to form 4-phosphopantothenoylcysteine. In the second step the latter compound is decarboxylated to form 4'-phosphopantotheine.</text>
</comment>
<accession>A0ABW8I630</accession>
<gene>
    <name evidence="3 7" type="primary">coaBC</name>
    <name evidence="7" type="ORF">QYG89_04495</name>
</gene>
<feature type="binding site" evidence="3">
    <location>
        <position position="324"/>
    </location>
    <ligand>
        <name>CTP</name>
        <dbReference type="ChEBI" id="CHEBI:37563"/>
    </ligand>
</feature>
<dbReference type="GO" id="GO:0004632">
    <property type="term" value="F:phosphopantothenate--cysteine ligase activity"/>
    <property type="evidence" value="ECO:0007669"/>
    <property type="project" value="UniProtKB-EC"/>
</dbReference>
<comment type="similarity">
    <text evidence="3 4">In the N-terminal section; belongs to the HFCD (homo-oligomeric flavin containing Cys decarboxylase) superfamily.</text>
</comment>
<feature type="binding site" evidence="3">
    <location>
        <position position="280"/>
    </location>
    <ligand>
        <name>CTP</name>
        <dbReference type="ChEBI" id="CHEBI:37563"/>
    </ligand>
</feature>
<evidence type="ECO:0000256" key="3">
    <source>
        <dbReference type="HAMAP-Rule" id="MF_02225"/>
    </source>
</evidence>
<feature type="domain" description="DNA/pantothenate metabolism flavoprotein C-terminal" evidence="6">
    <location>
        <begin position="187"/>
        <end position="395"/>
    </location>
</feature>
<comment type="catalytic activity">
    <reaction evidence="3 4">
        <text>N-[(R)-4-phosphopantothenoyl]-L-cysteine + H(+) = (R)-4'-phosphopantetheine + CO2</text>
        <dbReference type="Rhea" id="RHEA:16793"/>
        <dbReference type="ChEBI" id="CHEBI:15378"/>
        <dbReference type="ChEBI" id="CHEBI:16526"/>
        <dbReference type="ChEBI" id="CHEBI:59458"/>
        <dbReference type="ChEBI" id="CHEBI:61723"/>
        <dbReference type="EC" id="4.1.1.36"/>
    </reaction>
</comment>
<keyword evidence="3" id="KW-0479">Metal-binding</keyword>
<proteinExistence type="inferred from homology"/>
<feature type="region of interest" description="Phosphopantothenate--cysteine ligase" evidence="3">
    <location>
        <begin position="192"/>
        <end position="406"/>
    </location>
</feature>
<dbReference type="EC" id="4.1.1.36" evidence="3"/>
<comment type="pathway">
    <text evidence="3 4">Cofactor biosynthesis; coenzyme A biosynthesis; CoA from (R)-pantothenate: step 2/5.</text>
</comment>
<dbReference type="InterPro" id="IPR007085">
    <property type="entry name" value="DNA/pantothenate-metab_flavo_C"/>
</dbReference>
<evidence type="ECO:0000259" key="5">
    <source>
        <dbReference type="Pfam" id="PF02441"/>
    </source>
</evidence>
<keyword evidence="8" id="KW-1185">Reference proteome</keyword>
<keyword evidence="3" id="KW-0511">Multifunctional enzyme</keyword>
<comment type="similarity">
    <text evidence="3 4">In the C-terminal section; belongs to the PPC synthetase family.</text>
</comment>
<name>A0ABW8I630_9BACI</name>
<dbReference type="EMBL" id="JAUIYO010000002">
    <property type="protein sequence ID" value="MFK2824943.1"/>
    <property type="molecule type" value="Genomic_DNA"/>
</dbReference>
<protein>
    <recommendedName>
        <fullName evidence="3">Coenzyme A biosynthesis bifunctional protein CoaBC</fullName>
    </recommendedName>
    <alternativeName>
        <fullName evidence="3">DNA/pantothenate metabolism flavoprotein</fullName>
    </alternativeName>
    <alternativeName>
        <fullName evidence="3">Phosphopantothenoylcysteine synthetase/decarboxylase</fullName>
        <shortName evidence="3">PPCS-PPCDC</shortName>
    </alternativeName>
    <domain>
        <recommendedName>
            <fullName evidence="3">Phosphopantothenoylcysteine decarboxylase</fullName>
            <shortName evidence="3">PPC decarboxylase</shortName>
            <shortName evidence="3">PPC-DC</shortName>
            <ecNumber evidence="3">4.1.1.36</ecNumber>
        </recommendedName>
        <alternativeName>
            <fullName evidence="3">CoaC</fullName>
        </alternativeName>
    </domain>
    <domain>
        <recommendedName>
            <fullName evidence="3">Phosphopantothenate--cysteine ligase</fullName>
            <ecNumber evidence="3">6.3.2.5</ecNumber>
        </recommendedName>
        <alternativeName>
            <fullName evidence="3">CoaB</fullName>
        </alternativeName>
        <alternativeName>
            <fullName evidence="3">Phosphopantothenoylcysteine synthetase</fullName>
            <shortName evidence="3">PPC synthetase</shortName>
            <shortName evidence="3">PPC-S</shortName>
        </alternativeName>
    </domain>
</protein>
<dbReference type="SUPFAM" id="SSF102645">
    <property type="entry name" value="CoaB-like"/>
    <property type="match status" value="1"/>
</dbReference>
<keyword evidence="3 4" id="KW-0288">FMN</keyword>